<dbReference type="Proteomes" id="UP000254259">
    <property type="component" value="Chromosome CBM2636"/>
</dbReference>
<sequence>MKAVPGSARNTDTIAAVRVSRAPHVSDAMTVYFPERDAGAIAECLAARPQGRLVACLCAQWCGTCRDYLVALTALAARHPDHCFVWIDIETHADALGDIDIENFPTLLVQPAAGGAPQFYGTLLPHIEVLERMLTRGAAMPAPAEEVPEVLDWLLGGGRGGA</sequence>
<dbReference type="SUPFAM" id="SSF52833">
    <property type="entry name" value="Thioredoxin-like"/>
    <property type="match status" value="1"/>
</dbReference>
<gene>
    <name evidence="2" type="ORF">CBM2636_20834</name>
</gene>
<evidence type="ECO:0000313" key="2">
    <source>
        <dbReference type="EMBL" id="SPD66300.1"/>
    </source>
</evidence>
<reference evidence="2 3" key="1">
    <citation type="submission" date="2018-01" db="EMBL/GenBank/DDBJ databases">
        <authorList>
            <person name="Clerissi C."/>
        </authorList>
    </citation>
    <scope>NUCLEOTIDE SEQUENCE [LARGE SCALE GENOMIC DNA]</scope>
    <source>
        <strain evidence="2">Cupriavidus taiwanensis SWF 66322</strain>
    </source>
</reference>
<dbReference type="CDD" id="cd02947">
    <property type="entry name" value="TRX_family"/>
    <property type="match status" value="1"/>
</dbReference>
<accession>A0A9Q7UYR8</accession>
<evidence type="ECO:0000313" key="3">
    <source>
        <dbReference type="Proteomes" id="UP000254259"/>
    </source>
</evidence>
<proteinExistence type="predicted"/>
<protein>
    <submittedName>
        <fullName evidence="2">Thiol reductase thioredoxin</fullName>
    </submittedName>
</protein>
<feature type="domain" description="Thioredoxin" evidence="1">
    <location>
        <begin position="53"/>
        <end position="112"/>
    </location>
</feature>
<dbReference type="InterPro" id="IPR013766">
    <property type="entry name" value="Thioredoxin_domain"/>
</dbReference>
<organism evidence="2 3">
    <name type="scientific">Cupriavidus taiwanensis</name>
    <dbReference type="NCBI Taxonomy" id="164546"/>
    <lineage>
        <taxon>Bacteria</taxon>
        <taxon>Pseudomonadati</taxon>
        <taxon>Pseudomonadota</taxon>
        <taxon>Betaproteobacteria</taxon>
        <taxon>Burkholderiales</taxon>
        <taxon>Burkholderiaceae</taxon>
        <taxon>Cupriavidus</taxon>
    </lineage>
</organism>
<dbReference type="InterPro" id="IPR036249">
    <property type="entry name" value="Thioredoxin-like_sf"/>
</dbReference>
<dbReference type="Pfam" id="PF00085">
    <property type="entry name" value="Thioredoxin"/>
    <property type="match status" value="1"/>
</dbReference>
<name>A0A9Q7UYR8_9BURK</name>
<dbReference type="AlphaFoldDB" id="A0A9Q7UYR8"/>
<dbReference type="Gene3D" id="3.40.30.10">
    <property type="entry name" value="Glutaredoxin"/>
    <property type="match status" value="1"/>
</dbReference>
<evidence type="ECO:0000259" key="1">
    <source>
        <dbReference type="Pfam" id="PF00085"/>
    </source>
</evidence>
<dbReference type="EMBL" id="LT984813">
    <property type="protein sequence ID" value="SPD66300.1"/>
    <property type="molecule type" value="Genomic_DNA"/>
</dbReference>